<dbReference type="InterPro" id="IPR005828">
    <property type="entry name" value="MFS_sugar_transport-like"/>
</dbReference>
<dbReference type="WBParaSite" id="HPLM_0000093001-mRNA-1">
    <property type="protein sequence ID" value="HPLM_0000093001-mRNA-1"/>
    <property type="gene ID" value="HPLM_0000093001"/>
</dbReference>
<keyword evidence="5 6" id="KW-0472">Membrane</keyword>
<dbReference type="SUPFAM" id="SSF103473">
    <property type="entry name" value="MFS general substrate transporter"/>
    <property type="match status" value="1"/>
</dbReference>
<dbReference type="GO" id="GO:0015149">
    <property type="term" value="F:hexose transmembrane transporter activity"/>
    <property type="evidence" value="ECO:0007669"/>
    <property type="project" value="TreeGrafter"/>
</dbReference>
<feature type="domain" description="Major facilitator superfamily (MFS) profile" evidence="7">
    <location>
        <begin position="26"/>
        <end position="185"/>
    </location>
</feature>
<reference evidence="10" key="1">
    <citation type="submission" date="2017-02" db="UniProtKB">
        <authorList>
            <consortium name="WormBaseParasite"/>
        </authorList>
    </citation>
    <scope>IDENTIFICATION</scope>
</reference>
<evidence type="ECO:0000256" key="6">
    <source>
        <dbReference type="SAM" id="Phobius"/>
    </source>
</evidence>
<name>A0A0N4VUG3_HAEPC</name>
<accession>A0A0N4VUG3</accession>
<protein>
    <submittedName>
        <fullName evidence="10">MFS domain-containing protein</fullName>
    </submittedName>
</protein>
<dbReference type="OrthoDB" id="4540492at2759"/>
<proteinExistence type="predicted"/>
<dbReference type="PANTHER" id="PTHR23503:SF8">
    <property type="entry name" value="FACILITATED GLUCOSE TRANSPORTER PROTEIN 1"/>
    <property type="match status" value="1"/>
</dbReference>
<reference evidence="8 9" key="2">
    <citation type="submission" date="2018-11" db="EMBL/GenBank/DDBJ databases">
        <authorList>
            <consortium name="Pathogen Informatics"/>
        </authorList>
    </citation>
    <scope>NUCLEOTIDE SEQUENCE [LARGE SCALE GENOMIC DNA]</scope>
    <source>
        <strain evidence="8 9">MHpl1</strain>
    </source>
</reference>
<dbReference type="EMBL" id="UZAF01000992">
    <property type="protein sequence ID" value="VDO07091.1"/>
    <property type="molecule type" value="Genomic_DNA"/>
</dbReference>
<dbReference type="AlphaFoldDB" id="A0A0N4VUG3"/>
<keyword evidence="3 6" id="KW-0812">Transmembrane</keyword>
<evidence type="ECO:0000313" key="9">
    <source>
        <dbReference type="Proteomes" id="UP000268014"/>
    </source>
</evidence>
<evidence type="ECO:0000259" key="7">
    <source>
        <dbReference type="PROSITE" id="PS50850"/>
    </source>
</evidence>
<feature type="transmembrane region" description="Helical" evidence="6">
    <location>
        <begin position="74"/>
        <end position="98"/>
    </location>
</feature>
<evidence type="ECO:0000313" key="10">
    <source>
        <dbReference type="WBParaSite" id="HPLM_0000093001-mRNA-1"/>
    </source>
</evidence>
<dbReference type="OMA" id="NIGCINS"/>
<evidence type="ECO:0000256" key="4">
    <source>
        <dbReference type="ARBA" id="ARBA00022989"/>
    </source>
</evidence>
<evidence type="ECO:0000256" key="3">
    <source>
        <dbReference type="ARBA" id="ARBA00022692"/>
    </source>
</evidence>
<keyword evidence="9" id="KW-1185">Reference proteome</keyword>
<dbReference type="InterPro" id="IPR036259">
    <property type="entry name" value="MFS_trans_sf"/>
</dbReference>
<evidence type="ECO:0000256" key="2">
    <source>
        <dbReference type="ARBA" id="ARBA00022448"/>
    </source>
</evidence>
<feature type="transmembrane region" description="Helical" evidence="6">
    <location>
        <begin position="21"/>
        <end position="41"/>
    </location>
</feature>
<feature type="transmembrane region" description="Helical" evidence="6">
    <location>
        <begin position="130"/>
        <end position="154"/>
    </location>
</feature>
<dbReference type="Pfam" id="PF00083">
    <property type="entry name" value="Sugar_tr"/>
    <property type="match status" value="1"/>
</dbReference>
<keyword evidence="2" id="KW-0813">Transport</keyword>
<dbReference type="PROSITE" id="PS50850">
    <property type="entry name" value="MFS"/>
    <property type="match status" value="1"/>
</dbReference>
<evidence type="ECO:0000313" key="8">
    <source>
        <dbReference type="EMBL" id="VDO07091.1"/>
    </source>
</evidence>
<dbReference type="Gene3D" id="1.20.1250.20">
    <property type="entry name" value="MFS general substrate transporter like domains"/>
    <property type="match status" value="1"/>
</dbReference>
<feature type="transmembrane region" description="Helical" evidence="6">
    <location>
        <begin position="107"/>
        <end position="124"/>
    </location>
</feature>
<dbReference type="PANTHER" id="PTHR23503">
    <property type="entry name" value="SOLUTE CARRIER FAMILY 2"/>
    <property type="match status" value="1"/>
</dbReference>
<sequence>MTIESDPADVPLRNAQGRMTGSLAFAIFAVTLGSFQFGYHIGCVNAPGELVTAWIQESHRSLFNQTLEKTGADLTWSVAVSMFAVGGMFGGLISGWLADKVGRRGGLLYNNLLAFIAAALMGLAKPMGVYPMIVLGRLFIGFYCGLTCIVPMYLAETSPTNLRGMLGSLHQLLVTIAILVSQVCR</sequence>
<dbReference type="InterPro" id="IPR045263">
    <property type="entry name" value="GLUT"/>
</dbReference>
<dbReference type="InterPro" id="IPR020846">
    <property type="entry name" value="MFS_dom"/>
</dbReference>
<dbReference type="Proteomes" id="UP000268014">
    <property type="component" value="Unassembled WGS sequence"/>
</dbReference>
<comment type="subcellular location">
    <subcellularLocation>
        <location evidence="1">Membrane</location>
        <topology evidence="1">Multi-pass membrane protein</topology>
    </subcellularLocation>
</comment>
<keyword evidence="4 6" id="KW-1133">Transmembrane helix</keyword>
<dbReference type="STRING" id="6290.A0A0N4VUG3"/>
<dbReference type="GO" id="GO:0016020">
    <property type="term" value="C:membrane"/>
    <property type="evidence" value="ECO:0007669"/>
    <property type="project" value="UniProtKB-SubCell"/>
</dbReference>
<evidence type="ECO:0000256" key="1">
    <source>
        <dbReference type="ARBA" id="ARBA00004141"/>
    </source>
</evidence>
<gene>
    <name evidence="8" type="ORF">HPLM_LOCUS931</name>
</gene>
<evidence type="ECO:0000256" key="5">
    <source>
        <dbReference type="ARBA" id="ARBA00023136"/>
    </source>
</evidence>
<organism evidence="10">
    <name type="scientific">Haemonchus placei</name>
    <name type="common">Barber's pole worm</name>
    <dbReference type="NCBI Taxonomy" id="6290"/>
    <lineage>
        <taxon>Eukaryota</taxon>
        <taxon>Metazoa</taxon>
        <taxon>Ecdysozoa</taxon>
        <taxon>Nematoda</taxon>
        <taxon>Chromadorea</taxon>
        <taxon>Rhabditida</taxon>
        <taxon>Rhabditina</taxon>
        <taxon>Rhabditomorpha</taxon>
        <taxon>Strongyloidea</taxon>
        <taxon>Trichostrongylidae</taxon>
        <taxon>Haemonchus</taxon>
    </lineage>
</organism>